<feature type="region of interest" description="Disordered" evidence="1">
    <location>
        <begin position="106"/>
        <end position="150"/>
    </location>
</feature>
<protein>
    <submittedName>
        <fullName evidence="2">Uncharacterized protein</fullName>
    </submittedName>
</protein>
<sequence length="150" mass="16254">MTHSSKSSIWARFLPRLVLPGLVLPVLVSGCSSSLGPMSWETGYRTTEVTNSENPETQRMALIPNTCALPTGTNGIMTLPSGCANDLNLQYMADRPQDLLVGREMGPAQAGPVASAARERLTDREQSRIRRDRIGEEARGSTSYVTTGDM</sequence>
<reference evidence="2" key="1">
    <citation type="submission" date="2021-02" db="EMBL/GenBank/DDBJ databases">
        <title>Strain Y2R2, a novel species of the genus Halomonas.</title>
        <authorList>
            <person name="Huang H."/>
        </authorList>
    </citation>
    <scope>NUCLEOTIDE SEQUENCE</scope>
    <source>
        <strain evidence="2">Y2R2</strain>
    </source>
</reference>
<dbReference type="OrthoDB" id="6892976at2"/>
<dbReference type="EMBL" id="CP038437">
    <property type="protein sequence ID" value="QEM82570.1"/>
    <property type="molecule type" value="Genomic_DNA"/>
</dbReference>
<organism evidence="2 3">
    <name type="scientific">Halomonas binhaiensis</name>
    <dbReference type="NCBI Taxonomy" id="2562282"/>
    <lineage>
        <taxon>Bacteria</taxon>
        <taxon>Pseudomonadati</taxon>
        <taxon>Pseudomonadota</taxon>
        <taxon>Gammaproteobacteria</taxon>
        <taxon>Oceanospirillales</taxon>
        <taxon>Halomonadaceae</taxon>
        <taxon>Halomonas</taxon>
    </lineage>
</organism>
<feature type="compositionally biased region" description="Polar residues" evidence="1">
    <location>
        <begin position="140"/>
        <end position="150"/>
    </location>
</feature>
<evidence type="ECO:0000313" key="3">
    <source>
        <dbReference type="Proteomes" id="UP000324285"/>
    </source>
</evidence>
<evidence type="ECO:0000256" key="1">
    <source>
        <dbReference type="SAM" id="MobiDB-lite"/>
    </source>
</evidence>
<evidence type="ECO:0000313" key="2">
    <source>
        <dbReference type="EMBL" id="QEM82570.1"/>
    </source>
</evidence>
<gene>
    <name evidence="2" type="ORF">E4T21_14210</name>
</gene>
<dbReference type="RefSeq" id="WP_149285694.1">
    <property type="nucleotide sequence ID" value="NZ_CP038437.2"/>
</dbReference>
<proteinExistence type="predicted"/>
<dbReference type="KEGG" id="hbh:E4T21_14210"/>
<dbReference type="PROSITE" id="PS51257">
    <property type="entry name" value="PROKAR_LIPOPROTEIN"/>
    <property type="match status" value="1"/>
</dbReference>
<keyword evidence="3" id="KW-1185">Reference proteome</keyword>
<name>A0A5C1NI83_9GAMM</name>
<accession>A0A5C1NI83</accession>
<dbReference type="AlphaFoldDB" id="A0A5C1NI83"/>
<feature type="compositionally biased region" description="Basic and acidic residues" evidence="1">
    <location>
        <begin position="117"/>
        <end position="139"/>
    </location>
</feature>
<dbReference type="Proteomes" id="UP000324285">
    <property type="component" value="Chromosome"/>
</dbReference>